<proteinExistence type="inferred from homology"/>
<evidence type="ECO:0000256" key="2">
    <source>
        <dbReference type="ARBA" id="ARBA00022824"/>
    </source>
</evidence>
<evidence type="ECO:0000256" key="4">
    <source>
        <dbReference type="ARBA" id="ARBA00023034"/>
    </source>
</evidence>
<keyword evidence="1 6" id="KW-0813">Transport</keyword>
<comment type="subcellular location">
    <subcellularLocation>
        <location evidence="6">Endoplasmic reticulum</location>
    </subcellularLocation>
    <subcellularLocation>
        <location evidence="6">Golgi apparatus</location>
        <location evidence="6">cis-Golgi network</location>
    </subcellularLocation>
</comment>
<protein>
    <recommendedName>
        <fullName evidence="6">Trafficking protein particle complex subunit</fullName>
    </recommendedName>
</protein>
<dbReference type="GO" id="GO:0030008">
    <property type="term" value="C:TRAPP complex"/>
    <property type="evidence" value="ECO:0007669"/>
    <property type="project" value="UniProtKB-UniRule"/>
</dbReference>
<dbReference type="InterPro" id="IPR007233">
    <property type="entry name" value="TRAPPC"/>
</dbReference>
<dbReference type="Gene3D" id="3.30.450.70">
    <property type="match status" value="1"/>
</dbReference>
<comment type="caution">
    <text evidence="7">The sequence shown here is derived from an EMBL/GenBank/DDBJ whole genome shotgun (WGS) entry which is preliminary data.</text>
</comment>
<dbReference type="SUPFAM" id="SSF64356">
    <property type="entry name" value="SNARE-like"/>
    <property type="match status" value="1"/>
</dbReference>
<comment type="similarity">
    <text evidence="5">Belongs to the TRAPP small subunits family. BET5 subfamily.</text>
</comment>
<keyword evidence="4 6" id="KW-0333">Golgi apparatus</keyword>
<dbReference type="GO" id="GO:0005783">
    <property type="term" value="C:endoplasmic reticulum"/>
    <property type="evidence" value="ECO:0007669"/>
    <property type="project" value="UniProtKB-SubCell"/>
</dbReference>
<dbReference type="Pfam" id="PF04099">
    <property type="entry name" value="Sybindin"/>
    <property type="match status" value="1"/>
</dbReference>
<gene>
    <name evidence="7" type="ORF">CYY_000860</name>
</gene>
<dbReference type="CDD" id="cd14855">
    <property type="entry name" value="TRAPPC1_MUM2"/>
    <property type="match status" value="1"/>
</dbReference>
<dbReference type="EMBL" id="AJWJ01000018">
    <property type="protein sequence ID" value="KAF2077815.1"/>
    <property type="molecule type" value="Genomic_DNA"/>
</dbReference>
<evidence type="ECO:0000313" key="8">
    <source>
        <dbReference type="Proteomes" id="UP000695562"/>
    </source>
</evidence>
<sequence>MIFNIYIFNKEGVCIYFEEWNKKKGSANTAEDQKLLFGMLYSLKAFISTSSPKPIDPKTGFHCYKTSSYKLHFYETLSGTKFIIMTDPNTPDLREDLKKIYSNIFVEYVIKNPVYQPNTAIKCDMFINHLNAYLKQTPAFNN</sequence>
<reference evidence="7" key="1">
    <citation type="submission" date="2020-01" db="EMBL/GenBank/DDBJ databases">
        <title>Development of genomics and gene disruption for Polysphondylium violaceum indicates a role for the polyketide synthase stlB in stalk morphogenesis.</title>
        <authorList>
            <person name="Narita B."/>
            <person name="Kawabe Y."/>
            <person name="Kin K."/>
            <person name="Saito T."/>
            <person name="Gibbs R."/>
            <person name="Kuspa A."/>
            <person name="Muzny D."/>
            <person name="Queller D."/>
            <person name="Richards S."/>
            <person name="Strassman J."/>
            <person name="Sucgang R."/>
            <person name="Worley K."/>
            <person name="Schaap P."/>
        </authorList>
    </citation>
    <scope>NUCLEOTIDE SEQUENCE</scope>
    <source>
        <strain evidence="7">QSvi11</strain>
    </source>
</reference>
<dbReference type="Proteomes" id="UP000695562">
    <property type="component" value="Unassembled WGS sequence"/>
</dbReference>
<evidence type="ECO:0000256" key="6">
    <source>
        <dbReference type="RuleBase" id="RU366065"/>
    </source>
</evidence>
<keyword evidence="8" id="KW-1185">Reference proteome</keyword>
<name>A0A8J4Q321_9MYCE</name>
<evidence type="ECO:0000256" key="3">
    <source>
        <dbReference type="ARBA" id="ARBA00022892"/>
    </source>
</evidence>
<dbReference type="GO" id="GO:0005794">
    <property type="term" value="C:Golgi apparatus"/>
    <property type="evidence" value="ECO:0007669"/>
    <property type="project" value="UniProtKB-SubCell"/>
</dbReference>
<dbReference type="PANTHER" id="PTHR23249">
    <property type="entry name" value="TRAFFICKING PROTEIN PARTICLE COMPLEX SUBUNIT"/>
    <property type="match status" value="1"/>
</dbReference>
<evidence type="ECO:0000256" key="1">
    <source>
        <dbReference type="ARBA" id="ARBA00022448"/>
    </source>
</evidence>
<dbReference type="OrthoDB" id="246406at2759"/>
<dbReference type="PANTHER" id="PTHR23249:SF16">
    <property type="entry name" value="TRAFFICKING PROTEIN PARTICLE COMPLEX SUBUNIT 1"/>
    <property type="match status" value="1"/>
</dbReference>
<dbReference type="GO" id="GO:0006888">
    <property type="term" value="P:endoplasmic reticulum to Golgi vesicle-mediated transport"/>
    <property type="evidence" value="ECO:0007669"/>
    <property type="project" value="UniProtKB-UniRule"/>
</dbReference>
<keyword evidence="3 6" id="KW-0931">ER-Golgi transport</keyword>
<evidence type="ECO:0000256" key="5">
    <source>
        <dbReference type="ARBA" id="ARBA00038167"/>
    </source>
</evidence>
<comment type="subunit">
    <text evidence="6">Part of the multisubunit transport protein particle (TRAPP) complex.</text>
</comment>
<organism evidence="7 8">
    <name type="scientific">Polysphondylium violaceum</name>
    <dbReference type="NCBI Taxonomy" id="133409"/>
    <lineage>
        <taxon>Eukaryota</taxon>
        <taxon>Amoebozoa</taxon>
        <taxon>Evosea</taxon>
        <taxon>Eumycetozoa</taxon>
        <taxon>Dictyostelia</taxon>
        <taxon>Dictyosteliales</taxon>
        <taxon>Dictyosteliaceae</taxon>
        <taxon>Polysphondylium</taxon>
    </lineage>
</organism>
<accession>A0A8J4Q321</accession>
<keyword evidence="2 6" id="KW-0256">Endoplasmic reticulum</keyword>
<dbReference type="FunFam" id="3.30.450.70:FF:000006">
    <property type="entry name" value="Trafficking particle complex subunit 1"/>
    <property type="match status" value="1"/>
</dbReference>
<evidence type="ECO:0000313" key="7">
    <source>
        <dbReference type="EMBL" id="KAF2077815.1"/>
    </source>
</evidence>
<dbReference type="AlphaFoldDB" id="A0A8J4Q321"/>
<dbReference type="SMART" id="SM01399">
    <property type="entry name" value="Sybindin"/>
    <property type="match status" value="1"/>
</dbReference>
<dbReference type="InterPro" id="IPR011012">
    <property type="entry name" value="Longin-like_dom_sf"/>
</dbReference>